<dbReference type="EMBL" id="JAPDMZ010000191">
    <property type="protein sequence ID" value="KAK0546481.1"/>
    <property type="molecule type" value="Genomic_DNA"/>
</dbReference>
<feature type="compositionally biased region" description="Basic and acidic residues" evidence="1">
    <location>
        <begin position="148"/>
        <end position="163"/>
    </location>
</feature>
<comment type="caution">
    <text evidence="2">The sequence shown here is derived from an EMBL/GenBank/DDBJ whole genome shotgun (WGS) entry which is preliminary data.</text>
</comment>
<dbReference type="AlphaFoldDB" id="A0AAN6GM75"/>
<accession>A0AAN6GM75</accession>
<protein>
    <submittedName>
        <fullName evidence="2">Uncharacterized protein</fullName>
    </submittedName>
</protein>
<feature type="region of interest" description="Disordered" evidence="1">
    <location>
        <begin position="392"/>
        <end position="734"/>
    </location>
</feature>
<feature type="compositionally biased region" description="Polar residues" evidence="1">
    <location>
        <begin position="88"/>
        <end position="98"/>
    </location>
</feature>
<evidence type="ECO:0000256" key="1">
    <source>
        <dbReference type="SAM" id="MobiDB-lite"/>
    </source>
</evidence>
<feature type="compositionally biased region" description="Low complexity" evidence="1">
    <location>
        <begin position="167"/>
        <end position="182"/>
    </location>
</feature>
<dbReference type="Proteomes" id="UP001176517">
    <property type="component" value="Unassembled WGS sequence"/>
</dbReference>
<feature type="region of interest" description="Disordered" evidence="1">
    <location>
        <begin position="1"/>
        <end position="329"/>
    </location>
</feature>
<feature type="compositionally biased region" description="Basic and acidic residues" evidence="1">
    <location>
        <begin position="684"/>
        <end position="712"/>
    </location>
</feature>
<feature type="compositionally biased region" description="Basic and acidic residues" evidence="1">
    <location>
        <begin position="565"/>
        <end position="579"/>
    </location>
</feature>
<feature type="compositionally biased region" description="Low complexity" evidence="1">
    <location>
        <begin position="239"/>
        <end position="263"/>
    </location>
</feature>
<keyword evidence="3" id="KW-1185">Reference proteome</keyword>
<feature type="compositionally biased region" description="Polar residues" evidence="1">
    <location>
        <begin position="51"/>
        <end position="60"/>
    </location>
</feature>
<name>A0AAN6GM75_9BASI</name>
<feature type="compositionally biased region" description="Gly residues" evidence="1">
    <location>
        <begin position="652"/>
        <end position="661"/>
    </location>
</feature>
<reference evidence="2" key="1">
    <citation type="journal article" date="2023" name="PhytoFront">
        <title>Draft Genome Resources of Seven Strains of Tilletia horrida, Causal Agent of Kernel Smut of Rice.</title>
        <authorList>
            <person name="Khanal S."/>
            <person name="Antony Babu S."/>
            <person name="Zhou X.G."/>
        </authorList>
    </citation>
    <scope>NUCLEOTIDE SEQUENCE</scope>
    <source>
        <strain evidence="2">TX6</strain>
    </source>
</reference>
<feature type="compositionally biased region" description="Polar residues" evidence="1">
    <location>
        <begin position="35"/>
        <end position="44"/>
    </location>
</feature>
<evidence type="ECO:0000313" key="3">
    <source>
        <dbReference type="Proteomes" id="UP001176517"/>
    </source>
</evidence>
<feature type="compositionally biased region" description="Acidic residues" evidence="1">
    <location>
        <begin position="459"/>
        <end position="471"/>
    </location>
</feature>
<proteinExistence type="predicted"/>
<sequence length="783" mass="81980">MAAATVSPAPANTGSTSTSTSTADSLVRPAFASREPSQASTASDDTFHIPVSNSASSLGLDSTIHPDPLTHASYPDNLPMTAADLDDPSTTTTATNQLGFHASPRSPISPGSDGTSYPTRSMPLRSSSSSSSGGGLASPTDTVTAQPRFDERSDMGETDDARTPTKSQFLTTSSSSPNSQRSDLGTGPGQVARGGKLGSSYPPISEDDDEAREVEKNLERWAAEERQRRKALRQSRTGSLLAPPAASALARRLSSLRRNPSSAGNGPTLARPPNADGSPTEQVPLEELLEEEGGSSSTHSGSFGRKTGTAYGSRSSSGAFGPSGLRESVSSLDSYTSADALTRSASHTNVRGAVTQKDASVISPVNKGFFEIDEASANGLALAAGANEDDFVEHRAGGDPASNGTPQAASRRRDSAMSAKLKGKGKALSYEAGSSAAHSDGGGANGSATSPNLRNPFDDSAEDQLNGEEGDVSNFAMSHDHDSLQFSPSSSTTAGNSRRRSSNPPQVRILHDSSLPSNTDSQHMHGLSRSSSSYASSSSPAYAKPNPSPLRPIVTVGREAPATLERQRREAREHQERQRMTRRSRSGSSGGAGGAESYLVGSRNGSADGFPSIVATDADAEMEAARAARARGGDGGGGAGSESEEDDLGDRYAGGSGGYHMQGGRNLYGRDTGGGLGRPRSHRTIAEGDEGIRSDEDDEEQHRASKQRDARFNDVGLDDAVAAEQRQQKLQRRRRAAAAARAAAEEEAMRAERKMWWTEWLCGCGRHAMDEDEQQYGKTNPMG</sequence>
<gene>
    <name evidence="2" type="ORF">OC846_005248</name>
</gene>
<feature type="compositionally biased region" description="Polar residues" evidence="1">
    <location>
        <begin position="484"/>
        <end position="496"/>
    </location>
</feature>
<organism evidence="2 3">
    <name type="scientific">Tilletia horrida</name>
    <dbReference type="NCBI Taxonomy" id="155126"/>
    <lineage>
        <taxon>Eukaryota</taxon>
        <taxon>Fungi</taxon>
        <taxon>Dikarya</taxon>
        <taxon>Basidiomycota</taxon>
        <taxon>Ustilaginomycotina</taxon>
        <taxon>Exobasidiomycetes</taxon>
        <taxon>Tilletiales</taxon>
        <taxon>Tilletiaceae</taxon>
        <taxon>Tilletia</taxon>
    </lineage>
</organism>
<feature type="compositionally biased region" description="Low complexity" evidence="1">
    <location>
        <begin position="528"/>
        <end position="545"/>
    </location>
</feature>
<evidence type="ECO:0000313" key="2">
    <source>
        <dbReference type="EMBL" id="KAK0546481.1"/>
    </source>
</evidence>
<feature type="compositionally biased region" description="Basic and acidic residues" evidence="1">
    <location>
        <begin position="213"/>
        <end position="227"/>
    </location>
</feature>